<feature type="non-terminal residue" evidence="1">
    <location>
        <position position="87"/>
    </location>
</feature>
<keyword evidence="2" id="KW-1185">Reference proteome</keyword>
<evidence type="ECO:0000313" key="1">
    <source>
        <dbReference type="EMBL" id="KAJ3832416.1"/>
    </source>
</evidence>
<gene>
    <name evidence="1" type="ORF">F5878DRAFT_496897</name>
</gene>
<dbReference type="EMBL" id="MU806966">
    <property type="protein sequence ID" value="KAJ3832416.1"/>
    <property type="molecule type" value="Genomic_DNA"/>
</dbReference>
<sequence>SFDGRVGTILENDYLVSSPNTNVLFDPPLLSRRVRLRRDLHFSHDDPLFYPQPFDEHRPHLPLIRAPSTDPNHPFAIAWTIPLDEHF</sequence>
<dbReference type="Proteomes" id="UP001163846">
    <property type="component" value="Unassembled WGS sequence"/>
</dbReference>
<evidence type="ECO:0000313" key="2">
    <source>
        <dbReference type="Proteomes" id="UP001163846"/>
    </source>
</evidence>
<feature type="non-terminal residue" evidence="1">
    <location>
        <position position="1"/>
    </location>
</feature>
<accession>A0AA38NXN4</accession>
<protein>
    <submittedName>
        <fullName evidence="1">Uncharacterized protein</fullName>
    </submittedName>
</protein>
<proteinExistence type="predicted"/>
<name>A0AA38NXN4_9AGAR</name>
<organism evidence="1 2">
    <name type="scientific">Lentinula raphanica</name>
    <dbReference type="NCBI Taxonomy" id="153919"/>
    <lineage>
        <taxon>Eukaryota</taxon>
        <taxon>Fungi</taxon>
        <taxon>Dikarya</taxon>
        <taxon>Basidiomycota</taxon>
        <taxon>Agaricomycotina</taxon>
        <taxon>Agaricomycetes</taxon>
        <taxon>Agaricomycetidae</taxon>
        <taxon>Agaricales</taxon>
        <taxon>Marasmiineae</taxon>
        <taxon>Omphalotaceae</taxon>
        <taxon>Lentinula</taxon>
    </lineage>
</organism>
<dbReference type="AlphaFoldDB" id="A0AA38NXN4"/>
<reference evidence="1" key="1">
    <citation type="submission" date="2022-08" db="EMBL/GenBank/DDBJ databases">
        <authorList>
            <consortium name="DOE Joint Genome Institute"/>
            <person name="Min B."/>
            <person name="Riley R."/>
            <person name="Sierra-Patev S."/>
            <person name="Naranjo-Ortiz M."/>
            <person name="Looney B."/>
            <person name="Konkel Z."/>
            <person name="Slot J.C."/>
            <person name="Sakamoto Y."/>
            <person name="Steenwyk J.L."/>
            <person name="Rokas A."/>
            <person name="Carro J."/>
            <person name="Camarero S."/>
            <person name="Ferreira P."/>
            <person name="Molpeceres G."/>
            <person name="Ruiz-Duenas F.J."/>
            <person name="Serrano A."/>
            <person name="Henrissat B."/>
            <person name="Drula E."/>
            <person name="Hughes K.W."/>
            <person name="Mata J.L."/>
            <person name="Ishikawa N.K."/>
            <person name="Vargas-Isla R."/>
            <person name="Ushijima S."/>
            <person name="Smith C.A."/>
            <person name="Ahrendt S."/>
            <person name="Andreopoulos W."/>
            <person name="He G."/>
            <person name="Labutti K."/>
            <person name="Lipzen A."/>
            <person name="Ng V."/>
            <person name="Sandor L."/>
            <person name="Barry K."/>
            <person name="Martinez A.T."/>
            <person name="Xiao Y."/>
            <person name="Gibbons J.G."/>
            <person name="Terashima K."/>
            <person name="Hibbett D.S."/>
            <person name="Grigoriev I.V."/>
        </authorList>
    </citation>
    <scope>NUCLEOTIDE SEQUENCE</scope>
    <source>
        <strain evidence="1">TFB9207</strain>
    </source>
</reference>
<comment type="caution">
    <text evidence="1">The sequence shown here is derived from an EMBL/GenBank/DDBJ whole genome shotgun (WGS) entry which is preliminary data.</text>
</comment>